<reference evidence="2 3" key="1">
    <citation type="submission" date="2017-08" db="EMBL/GenBank/DDBJ databases">
        <title>Infants hospitalized years apart are colonized by the same room-sourced microbial strains.</title>
        <authorList>
            <person name="Brooks B."/>
            <person name="Olm M.R."/>
            <person name="Firek B.A."/>
            <person name="Baker R."/>
            <person name="Thomas B.C."/>
            <person name="Morowitz M.J."/>
            <person name="Banfield J.F."/>
        </authorList>
    </citation>
    <scope>NUCLEOTIDE SEQUENCE [LARGE SCALE GENOMIC DNA]</scope>
    <source>
        <strain evidence="2">S2_003_000_R2_11</strain>
    </source>
</reference>
<accession>A0A2W5SFC1</accession>
<dbReference type="AlphaFoldDB" id="A0A2W5SFC1"/>
<dbReference type="EMBL" id="QFQS01000001">
    <property type="protein sequence ID" value="PZR00557.1"/>
    <property type="molecule type" value="Genomic_DNA"/>
</dbReference>
<dbReference type="Proteomes" id="UP000248975">
    <property type="component" value="Unassembled WGS sequence"/>
</dbReference>
<evidence type="ECO:0000313" key="2">
    <source>
        <dbReference type="EMBL" id="PZR00557.1"/>
    </source>
</evidence>
<gene>
    <name evidence="2" type="ORF">DI533_08365</name>
</gene>
<dbReference type="Gene3D" id="3.30.1150.10">
    <property type="match status" value="1"/>
</dbReference>
<protein>
    <submittedName>
        <fullName evidence="2">Cell envelope biogenesis protein TolA</fullName>
    </submittedName>
</protein>
<feature type="region of interest" description="Disordered" evidence="1">
    <location>
        <begin position="124"/>
        <end position="249"/>
    </location>
</feature>
<feature type="compositionally biased region" description="Low complexity" evidence="1">
    <location>
        <begin position="188"/>
        <end position="203"/>
    </location>
</feature>
<evidence type="ECO:0000313" key="3">
    <source>
        <dbReference type="Proteomes" id="UP000248975"/>
    </source>
</evidence>
<feature type="compositionally biased region" description="Basic and acidic residues" evidence="1">
    <location>
        <begin position="75"/>
        <end position="84"/>
    </location>
</feature>
<organism evidence="2 3">
    <name type="scientific">Cereibacter sphaeroides</name>
    <name type="common">Rhodobacter sphaeroides</name>
    <dbReference type="NCBI Taxonomy" id="1063"/>
    <lineage>
        <taxon>Bacteria</taxon>
        <taxon>Pseudomonadati</taxon>
        <taxon>Pseudomonadota</taxon>
        <taxon>Alphaproteobacteria</taxon>
        <taxon>Rhodobacterales</taxon>
        <taxon>Paracoccaceae</taxon>
        <taxon>Cereibacter</taxon>
    </lineage>
</organism>
<feature type="compositionally biased region" description="Low complexity" evidence="1">
    <location>
        <begin position="53"/>
        <end position="63"/>
    </location>
</feature>
<sequence length="386" mass="39945">MNTGQIISAAGHGILILWVLVGGFFSTPDDAPPVAVTSVSLMSTQEYEQLAAAAVGKPEAAPEMVEPTPPQPELDPAKSPRPEAKPQPATPPDPKPQPVAENNPDVSEIAPLPVPEQIEAPEPLAPVAEVEQPLEVPNTEEAKPQDAPRVAPVPAEAPPPDAEVADIATPSVSPDAAPDAPVVEEEQPAAAPEAATTQIITEAVETDAKPELAPTASLRPRSKPQAPARTAEAPVETAEPDAEAQPAQDSIADAVAAAVADVATEEGPTGTGGTQANAGPPLTAGEEDALRVAVQKCWNVGSMSSEALNTTVVISVALSQSGVPDAAAISMIEFRGGSDTAARQAYEAARRAVIRCGATGFKLPPEKYDQWKVVELEFNPEKMRQR</sequence>
<proteinExistence type="predicted"/>
<name>A0A2W5SFC1_CERSP</name>
<evidence type="ECO:0000256" key="1">
    <source>
        <dbReference type="SAM" id="MobiDB-lite"/>
    </source>
</evidence>
<feature type="compositionally biased region" description="Pro residues" evidence="1">
    <location>
        <begin position="88"/>
        <end position="97"/>
    </location>
</feature>
<feature type="compositionally biased region" description="Low complexity" evidence="1">
    <location>
        <begin position="165"/>
        <end position="181"/>
    </location>
</feature>
<feature type="region of interest" description="Disordered" evidence="1">
    <location>
        <begin position="53"/>
        <end position="109"/>
    </location>
</feature>
<comment type="caution">
    <text evidence="2">The sequence shown here is derived from an EMBL/GenBank/DDBJ whole genome shotgun (WGS) entry which is preliminary data.</text>
</comment>